<feature type="chain" id="PRO_5044654178" description="Latent-transforming growth factor beta-binding protein 1" evidence="15">
    <location>
        <begin position="24"/>
        <end position="1867"/>
    </location>
</feature>
<keyword evidence="4 13" id="KW-0245">EGF-like domain</keyword>
<dbReference type="GO" id="GO:0005509">
    <property type="term" value="F:calcium ion binding"/>
    <property type="evidence" value="ECO:0007669"/>
    <property type="project" value="InterPro"/>
</dbReference>
<feature type="domain" description="EGF-like" evidence="16">
    <location>
        <begin position="863"/>
        <end position="904"/>
    </location>
</feature>
<dbReference type="FunFam" id="2.10.25.10:FF:000003">
    <property type="entry name" value="fibrillin-1 isoform X1"/>
    <property type="match status" value="2"/>
</dbReference>
<evidence type="ECO:0000256" key="1">
    <source>
        <dbReference type="ARBA" id="ARBA00004498"/>
    </source>
</evidence>
<gene>
    <name evidence="19 20" type="primary">LTBP4</name>
</gene>
<dbReference type="FunFam" id="2.10.25.10:FF:000160">
    <property type="entry name" value="latent-transforming growth factor beta-binding protein 4 isoform X2"/>
    <property type="match status" value="1"/>
</dbReference>
<keyword evidence="7 13" id="KW-1015">Disulfide bond</keyword>
<dbReference type="Proteomes" id="UP000515159">
    <property type="component" value="Chromosome 8"/>
</dbReference>
<accession>A0A6P8S092</accession>
<dbReference type="InterPro" id="IPR049883">
    <property type="entry name" value="NOTCH1_EGF-like"/>
</dbReference>
<feature type="domain" description="EGF-like" evidence="16">
    <location>
        <begin position="990"/>
        <end position="1030"/>
    </location>
</feature>
<evidence type="ECO:0000256" key="13">
    <source>
        <dbReference type="PROSITE-ProRule" id="PRU00076"/>
    </source>
</evidence>
<sequence>MFAPWSLSLGLLLCGTLVPLSLQRKRGAEGSVGSGPRAARRPSDAARAGARSRAAIETKAMKQRGAPPRPLGPKEASPNLCGDECCLGWSRAPKSGKCTKAICSPRCKNGGACTKPQLCACKSGFEGQQCEQVVISSEFSSDLFRPSLPISSLDLPSHSLAISSVLTSISVKEGPPIGGSSLPNLGLTSGAPTVLPFDQKSPTSGPVRISQSRTRHNETTKKPSVTSKKTFSVGWQPLNLQELQSVLQRKSSGKLDKMAVLLSEHIKLQQSGQFKEGLRGPGRSRKVLQTPRGEYTIERDRLPAAANQSIGTDMVKVLFTPMVCKVHCIGDRCVNHCERGNRTTLYSGESPQPGSTTGFRVFLCPMICQNGGVCIKKDKCLCPPNFTGKFCHIPVSSPQGSTAVVAALRINNSMEHQSFTRSMYTLPLSNHHPEHEGGASVVNIHVQHPPEASVKIHQVERVRGLDERWPVSSRARQAAFRNNLQPERPVLYNVEAQSSARVNGYTESSGFGYCFRQLSNGQCSSPLPGLRTQEVCCRSSGVAWGVHNCLPCAGYQGHTASQGTQDVQCPKGFESVNGSCVDIDECSEAGFCENGECTNVRGSYTCICKAGYLLDASRSSCISQAVISETKGPCYRILREGGCSLPILRNITKQICCCSRVGKAWGRHCERCPPFGSEGFKEICPAGPGYHYSAADLRFNTRFLSHEHSRIPVRQQVELLPTTSTIKEVTSRLIIHGTGTEERRPIVRPVVPAERSHIRPAVPEDRRPASPSVPDDSQRTRVEIFEDRRPLRPVVPEDRRVVIPTSYPSSITERIVTRAPGTSVCELNPRICGPGRCVSRQGSYTCICNTGFWLSTQGTHCIDVDECRQTPRPCTSGHCENTVGSYRCACATGFQATPQGTECTDINECSGTQQPCTNGRCENTPGSFRCHCSPGFSLNPQGTGCIDVDECRQTPKYFCVNGHCENTAGSFRCVCSPGYKSNTQGTECYDVDECRQTPRPCGSGRCENSVGSYHCVCPAGFHLSPQDECVDINECENPSSCPGQECMNTVGAFQCRPCQTGYRLQNRKCSDINECQTETTCGSGGRCINTDGSYQCECHTGYRLNSDGTHCADIIECLEGDFCFPRGECLNTEGSYTCLCAEGFTTSPDKASCIDKDECRERALCGGGRCRNTEGSFDCVCQTGFRASADKTVCQDVDECGEQGGSLCGAQRCENTLGSYKCIAHCDAGYRASPSGGCTDVDECLEYGPALCGTRRCENIPGSYKCVTDCEPGYQATVTGECTDINECLNSSICGEHAMCQNLIGSYQCLCDQGYEGARDGRHCVDVNECLTLQSVCGTALCENVEGSFLCICPSSAEEFDPMTGKCTRLATAARPLFPSFSHTDLSGLKECYYDLEDAQVCENILSRNVTWEQCCCSIGEGWGNSCSIQKCPILGSVDYQSLCPGGTGYLMSSQGFTDADECLLFGPQICKSGVCVNKVPGYACYCANGYYYDIHRLECIDNDECREEEEACIGGRCINTVGSYYCTCDPPLILDESQRRCITNTSQTLDENLAYCWQEVGPDLVCTRPLLNRQMTYTECCCLYGEAWGMNCALCPARDSDDYDALCSALRPPVYGPPRPNPYSPYEYSPEFAPGYNVPYGPDLFINSPPRVLRPGIIPGYESYPLGGGSIGYDGRSSSVYGGQDSLYSPPSYDSPDFESDSSYSDLREEQSLVPVYDPRNPSPDSLYRPRNPSSAAGFDSRTRETGPFSVLPERSRGPSEAFEERRYEQFEGLQAEECGILNGCENGRCIRVPEGYTCDCHDGYRLDMTQMACVDINECQETEEPAAVCVNGHCLNTDGSYQCACPRGSQLSQQGNACLPLESRG</sequence>
<feature type="disulfide bond" evidence="13">
    <location>
        <begin position="103"/>
        <end position="113"/>
    </location>
</feature>
<feature type="compositionally biased region" description="Low complexity" evidence="14">
    <location>
        <begin position="1686"/>
        <end position="1706"/>
    </location>
</feature>
<dbReference type="InterPro" id="IPR001881">
    <property type="entry name" value="EGF-like_Ca-bd_dom"/>
</dbReference>
<dbReference type="InterPro" id="IPR036773">
    <property type="entry name" value="TB_dom_sf"/>
</dbReference>
<evidence type="ECO:0000256" key="11">
    <source>
        <dbReference type="ARBA" id="ARBA00072992"/>
    </source>
</evidence>
<keyword evidence="18" id="KW-1185">Reference proteome</keyword>
<dbReference type="FunFam" id="2.10.25.10:FF:000014">
    <property type="entry name" value="Latent-transforming growth factor beta-binding protein 3"/>
    <property type="match status" value="1"/>
</dbReference>
<feature type="region of interest" description="Disordered" evidence="14">
    <location>
        <begin position="755"/>
        <end position="778"/>
    </location>
</feature>
<feature type="domain" description="EGF-like" evidence="16">
    <location>
        <begin position="1113"/>
        <end position="1154"/>
    </location>
</feature>
<dbReference type="InterPro" id="IPR009030">
    <property type="entry name" value="Growth_fac_rcpt_cys_sf"/>
</dbReference>
<dbReference type="Gene3D" id="3.90.290.10">
    <property type="entry name" value="TGF-beta binding (TB) domain"/>
    <property type="match status" value="4"/>
</dbReference>
<dbReference type="SMART" id="SM00181">
    <property type="entry name" value="EGF"/>
    <property type="match status" value="20"/>
</dbReference>
<dbReference type="FunFam" id="3.90.290.10:FF:000017">
    <property type="entry name" value="latent-transforming growth factor beta-binding protein 4 isoform X2"/>
    <property type="match status" value="1"/>
</dbReference>
<evidence type="ECO:0000256" key="2">
    <source>
        <dbReference type="ARBA" id="ARBA00022525"/>
    </source>
</evidence>
<dbReference type="PROSITE" id="PS01186">
    <property type="entry name" value="EGF_2"/>
    <property type="match status" value="9"/>
</dbReference>
<feature type="domain" description="EGF-like" evidence="16">
    <location>
        <begin position="1071"/>
        <end position="1112"/>
    </location>
</feature>
<comment type="caution">
    <text evidence="13">Lacks conserved residue(s) required for the propagation of feature annotation.</text>
</comment>
<reference evidence="19 20" key="1">
    <citation type="submission" date="2025-04" db="UniProtKB">
        <authorList>
            <consortium name="RefSeq"/>
        </authorList>
    </citation>
    <scope>IDENTIFICATION</scope>
</reference>
<dbReference type="KEGG" id="gsh:117365218"/>
<dbReference type="FunFam" id="2.10.25.10:FF:000194">
    <property type="entry name" value="Latent transforming growth factor beta binding protein 2"/>
    <property type="match status" value="1"/>
</dbReference>
<dbReference type="OrthoDB" id="10045365at2759"/>
<dbReference type="FunFam" id="2.10.25.10:FF:000017">
    <property type="entry name" value="latent-transforming growth factor beta-binding protein 4 isoform X1"/>
    <property type="match status" value="5"/>
</dbReference>
<dbReference type="SUPFAM" id="SSF57581">
    <property type="entry name" value="TB module/8-cys domain"/>
    <property type="match status" value="4"/>
</dbReference>
<evidence type="ECO:0000256" key="8">
    <source>
        <dbReference type="ARBA" id="ARBA00023180"/>
    </source>
</evidence>
<evidence type="ECO:0000259" key="17">
    <source>
        <dbReference type="PROSITE" id="PS51364"/>
    </source>
</evidence>
<dbReference type="FunFam" id="2.10.25.10:FF:000019">
    <property type="entry name" value="latent-transforming growth factor beta-binding protein 1 isoform X2"/>
    <property type="match status" value="1"/>
</dbReference>
<dbReference type="PROSITE" id="PS00022">
    <property type="entry name" value="EGF_1"/>
    <property type="match status" value="2"/>
</dbReference>
<feature type="domain" description="TB" evidence="17">
    <location>
        <begin position="1555"/>
        <end position="1608"/>
    </location>
</feature>
<dbReference type="GeneID" id="117365218"/>
<evidence type="ECO:0000313" key="19">
    <source>
        <dbReference type="RefSeq" id="XP_033811213.1"/>
    </source>
</evidence>
<dbReference type="Pfam" id="PF07645">
    <property type="entry name" value="EGF_CA"/>
    <property type="match status" value="17"/>
</dbReference>
<dbReference type="SUPFAM" id="SSF57184">
    <property type="entry name" value="Growth factor receptor domain"/>
    <property type="match status" value="4"/>
</dbReference>
<dbReference type="InterPro" id="IPR018097">
    <property type="entry name" value="EGF_Ca-bd_CS"/>
</dbReference>
<dbReference type="PROSITE" id="PS51364">
    <property type="entry name" value="TB"/>
    <property type="match status" value="4"/>
</dbReference>
<feature type="region of interest" description="Disordered" evidence="14">
    <location>
        <begin position="193"/>
        <end position="228"/>
    </location>
</feature>
<dbReference type="FunFam" id="2.10.25.10:FF:000115">
    <property type="entry name" value="latent-transforming growth factor beta-binding protein 4 isoform X2"/>
    <property type="match status" value="1"/>
</dbReference>
<comment type="subunit">
    <text evidence="10">Interacts with TGFB1; associates via disulfide bonds with the Latency-associated peptide chain (LAP) regulatory chain of TGFB1, leading to regulate activation of TGF-beta-1. LTBP1 does not bind directly to TGF-beta-1, the active chain of TGFB1. Interacts (via C-terminal domain) with FBN1 (via N-terminal domain). Interacts with FBN2. Interacts with ADAMTSL2. Interacts with EFEMP2.</text>
</comment>
<dbReference type="SMART" id="SM00179">
    <property type="entry name" value="EGF_CA"/>
    <property type="match status" value="18"/>
</dbReference>
<dbReference type="Gene3D" id="2.10.25.10">
    <property type="entry name" value="Laminin"/>
    <property type="match status" value="20"/>
</dbReference>
<keyword evidence="8" id="KW-0325">Glycoprotein</keyword>
<dbReference type="Pfam" id="PF00683">
    <property type="entry name" value="TB"/>
    <property type="match status" value="3"/>
</dbReference>
<dbReference type="PANTHER" id="PTHR24050">
    <property type="entry name" value="PA14 DOMAIN-CONTAINING PROTEIN"/>
    <property type="match status" value="1"/>
</dbReference>
<dbReference type="PANTHER" id="PTHR24050:SF27">
    <property type="entry name" value="FIBRILLIN-1"/>
    <property type="match status" value="1"/>
</dbReference>
<feature type="domain" description="EGF-like" evidence="16">
    <location>
        <begin position="905"/>
        <end position="941"/>
    </location>
</feature>
<evidence type="ECO:0000256" key="15">
    <source>
        <dbReference type="SAM" id="SignalP"/>
    </source>
</evidence>
<keyword evidence="6" id="KW-0677">Repeat</keyword>
<keyword evidence="3" id="KW-0272">Extracellular matrix</keyword>
<keyword evidence="5 15" id="KW-0732">Signal</keyword>
<feature type="domain" description="EGF-like" evidence="16">
    <location>
        <begin position="1776"/>
        <end position="1812"/>
    </location>
</feature>
<feature type="domain" description="TB" evidence="17">
    <location>
        <begin position="632"/>
        <end position="684"/>
    </location>
</feature>
<dbReference type="FunFam" id="2.10.25.10:FF:000046">
    <property type="entry name" value="Latent-transforming growth factor beta-binding protein 1 isoform x2"/>
    <property type="match status" value="1"/>
</dbReference>
<organism evidence="18 20">
    <name type="scientific">Geotrypetes seraphini</name>
    <name type="common">Gaboon caecilian</name>
    <name type="synonym">Caecilia seraphini</name>
    <dbReference type="NCBI Taxonomy" id="260995"/>
    <lineage>
        <taxon>Eukaryota</taxon>
        <taxon>Metazoa</taxon>
        <taxon>Chordata</taxon>
        <taxon>Craniata</taxon>
        <taxon>Vertebrata</taxon>
        <taxon>Euteleostomi</taxon>
        <taxon>Amphibia</taxon>
        <taxon>Gymnophiona</taxon>
        <taxon>Geotrypetes</taxon>
    </lineage>
</organism>
<comment type="function">
    <text evidence="9">Key regulator of transforming growth factor beta (TGFB1, TGFB2 and TGFB3) that controls TGF-beta activation by maintaining it in a latent state during storage in extracellular space. Associates specifically via disulfide bonds with the Latency-associated peptide (LAP), which is the regulatory chain of TGF-beta, and regulates integrin-dependent activation of TGF-beta. Outcompeted by LRRC32/GARP for binding to LAP regulatory chain of TGF-beta.</text>
</comment>
<feature type="region of interest" description="Disordered" evidence="14">
    <location>
        <begin position="26"/>
        <end position="77"/>
    </location>
</feature>
<evidence type="ECO:0000256" key="7">
    <source>
        <dbReference type="ARBA" id="ARBA00023157"/>
    </source>
</evidence>
<dbReference type="FunFam" id="2.10.25.10:FF:000005">
    <property type="entry name" value="Fibrillin 2"/>
    <property type="match status" value="1"/>
</dbReference>
<evidence type="ECO:0000256" key="12">
    <source>
        <dbReference type="ARBA" id="ARBA00075443"/>
    </source>
</evidence>
<dbReference type="PROSITE" id="PS01187">
    <property type="entry name" value="EGF_CA"/>
    <property type="match status" value="7"/>
</dbReference>
<feature type="compositionally biased region" description="Polar residues" evidence="14">
    <location>
        <begin position="200"/>
        <end position="212"/>
    </location>
</feature>
<evidence type="ECO:0000256" key="4">
    <source>
        <dbReference type="ARBA" id="ARBA00022536"/>
    </source>
</evidence>
<feature type="domain" description="EGF-like" evidence="16">
    <location>
        <begin position="360"/>
        <end position="392"/>
    </location>
</feature>
<dbReference type="InterPro" id="IPR000152">
    <property type="entry name" value="EGF-type_Asp/Asn_hydroxyl_site"/>
</dbReference>
<dbReference type="CDD" id="cd00054">
    <property type="entry name" value="EGF_CA"/>
    <property type="match status" value="12"/>
</dbReference>
<dbReference type="PROSITE" id="PS50026">
    <property type="entry name" value="EGF_3"/>
    <property type="match status" value="11"/>
</dbReference>
<dbReference type="SUPFAM" id="SSF57196">
    <property type="entry name" value="EGF/Laminin"/>
    <property type="match status" value="7"/>
</dbReference>
<proteinExistence type="predicted"/>
<feature type="domain" description="EGF-like" evidence="16">
    <location>
        <begin position="1155"/>
        <end position="1195"/>
    </location>
</feature>
<feature type="domain" description="EGF-like" evidence="16">
    <location>
        <begin position="582"/>
        <end position="618"/>
    </location>
</feature>
<dbReference type="InterPro" id="IPR017878">
    <property type="entry name" value="TB_dom"/>
</dbReference>
<dbReference type="FunFam" id="3.90.290.10:FF:000001">
    <property type="entry name" value="Latent-transforming growth factor beta-binding protein 3 isoform 1"/>
    <property type="match status" value="1"/>
</dbReference>
<evidence type="ECO:0000256" key="9">
    <source>
        <dbReference type="ARBA" id="ARBA00059743"/>
    </source>
</evidence>
<feature type="domain" description="EGF-like" evidence="16">
    <location>
        <begin position="99"/>
        <end position="131"/>
    </location>
</feature>
<dbReference type="Pfam" id="PF00008">
    <property type="entry name" value="EGF"/>
    <property type="match status" value="1"/>
</dbReference>
<evidence type="ECO:0000256" key="14">
    <source>
        <dbReference type="SAM" id="MobiDB-lite"/>
    </source>
</evidence>
<feature type="disulfide bond" evidence="13">
    <location>
        <begin position="121"/>
        <end position="130"/>
    </location>
</feature>
<evidence type="ECO:0000256" key="10">
    <source>
        <dbReference type="ARBA" id="ARBA00062844"/>
    </source>
</evidence>
<dbReference type="PROSITE" id="PS00010">
    <property type="entry name" value="ASX_HYDROXYL"/>
    <property type="match status" value="11"/>
</dbReference>
<dbReference type="FunFam" id="2.10.25.10:FF:000096">
    <property type="entry name" value="Putative fibrillin 2"/>
    <property type="match status" value="1"/>
</dbReference>
<feature type="domain" description="TB" evidence="17">
    <location>
        <begin position="512"/>
        <end position="552"/>
    </location>
</feature>
<feature type="disulfide bond" evidence="13">
    <location>
        <begin position="382"/>
        <end position="391"/>
    </location>
</feature>
<dbReference type="GO" id="GO:0045595">
    <property type="term" value="P:regulation of cell differentiation"/>
    <property type="evidence" value="ECO:0007669"/>
    <property type="project" value="UniProtKB-ARBA"/>
</dbReference>
<evidence type="ECO:0000259" key="16">
    <source>
        <dbReference type="PROSITE" id="PS50026"/>
    </source>
</evidence>
<feature type="compositionally biased region" description="Basic and acidic residues" evidence="14">
    <location>
        <begin position="755"/>
        <end position="768"/>
    </location>
</feature>
<comment type="subcellular location">
    <subcellularLocation>
        <location evidence="1">Secreted</location>
        <location evidence="1">Extracellular space</location>
        <location evidence="1">Extracellular matrix</location>
    </subcellularLocation>
</comment>
<dbReference type="GO" id="GO:0031012">
    <property type="term" value="C:extracellular matrix"/>
    <property type="evidence" value="ECO:0007669"/>
    <property type="project" value="UniProtKB-ARBA"/>
</dbReference>
<dbReference type="FunFam" id="3.90.290.10:FF:000004">
    <property type="entry name" value="latent-transforming growth factor beta-binding protein 1 isoform X1"/>
    <property type="match status" value="1"/>
</dbReference>
<feature type="signal peptide" evidence="15">
    <location>
        <begin position="1"/>
        <end position="23"/>
    </location>
</feature>
<feature type="domain" description="EGF-like" evidence="16">
    <location>
        <begin position="1284"/>
        <end position="1325"/>
    </location>
</feature>
<dbReference type="InterPro" id="IPR052235">
    <property type="entry name" value="Nephronectin_domain"/>
</dbReference>
<evidence type="ECO:0000256" key="6">
    <source>
        <dbReference type="ARBA" id="ARBA00022737"/>
    </source>
</evidence>
<evidence type="ECO:0000313" key="20">
    <source>
        <dbReference type="RefSeq" id="XP_033811214.1"/>
    </source>
</evidence>
<feature type="domain" description="TB" evidence="17">
    <location>
        <begin position="1390"/>
        <end position="1444"/>
    </location>
</feature>
<name>A0A6P8S092_GEOSA</name>
<dbReference type="RefSeq" id="XP_033811213.1">
    <property type="nucleotide sequence ID" value="XM_033955322.1"/>
</dbReference>
<evidence type="ECO:0000313" key="18">
    <source>
        <dbReference type="Proteomes" id="UP000515159"/>
    </source>
</evidence>
<evidence type="ECO:0000256" key="3">
    <source>
        <dbReference type="ARBA" id="ARBA00022530"/>
    </source>
</evidence>
<dbReference type="InterPro" id="IPR000742">
    <property type="entry name" value="EGF"/>
</dbReference>
<dbReference type="RefSeq" id="XP_033811214.1">
    <property type="nucleotide sequence ID" value="XM_033955323.1"/>
</dbReference>
<dbReference type="CTD" id="8425"/>
<feature type="region of interest" description="Disordered" evidence="14">
    <location>
        <begin position="1683"/>
        <end position="1762"/>
    </location>
</feature>
<keyword evidence="2" id="KW-0964">Secreted</keyword>
<evidence type="ECO:0000256" key="5">
    <source>
        <dbReference type="ARBA" id="ARBA00022729"/>
    </source>
</evidence>
<dbReference type="FunFam" id="2.10.25.10:FF:000077">
    <property type="entry name" value="Latent-transforming growth factor beta-binding protein 3 isoform 1"/>
    <property type="match status" value="1"/>
</dbReference>
<protein>
    <recommendedName>
        <fullName evidence="11">Latent-transforming growth factor beta-binding protein 1</fullName>
    </recommendedName>
    <alternativeName>
        <fullName evidence="12">Transforming growth factor beta-1-binding protein 1</fullName>
    </alternativeName>
</protein>
<feature type="disulfide bond" evidence="13">
    <location>
        <begin position="364"/>
        <end position="374"/>
    </location>
</feature>